<evidence type="ECO:0000256" key="16">
    <source>
        <dbReference type="RuleBase" id="RU000618"/>
    </source>
</evidence>
<evidence type="ECO:0000256" key="12">
    <source>
        <dbReference type="ARBA" id="ARBA00023211"/>
    </source>
</evidence>
<feature type="binding site" evidence="15">
    <location>
        <position position="428"/>
    </location>
    <ligand>
        <name>Zn(2+)</name>
        <dbReference type="ChEBI" id="CHEBI:29105"/>
    </ligand>
</feature>
<keyword evidence="8 15" id="KW-0862">Zinc</keyword>
<dbReference type="Pfam" id="PF00533">
    <property type="entry name" value="BRCT"/>
    <property type="match status" value="1"/>
</dbReference>
<evidence type="ECO:0000256" key="10">
    <source>
        <dbReference type="ARBA" id="ARBA00023027"/>
    </source>
</evidence>
<protein>
    <recommendedName>
        <fullName evidence="3 15">DNA ligase</fullName>
        <ecNumber evidence="2 15">6.5.1.2</ecNumber>
    </recommendedName>
    <alternativeName>
        <fullName evidence="15">Polydeoxyribonucleotide synthase [NAD(+)]</fullName>
    </alternativeName>
</protein>
<evidence type="ECO:0000256" key="13">
    <source>
        <dbReference type="ARBA" id="ARBA00034005"/>
    </source>
</evidence>
<evidence type="ECO:0000313" key="19">
    <source>
        <dbReference type="Proteomes" id="UP000027946"/>
    </source>
</evidence>
<dbReference type="InterPro" id="IPR004150">
    <property type="entry name" value="NAD_DNA_ligase_OB"/>
</dbReference>
<gene>
    <name evidence="15 18" type="primary">ligA</name>
    <name evidence="18" type="ORF">CLIT_10c04180</name>
</gene>
<dbReference type="Gene3D" id="1.10.287.610">
    <property type="entry name" value="Helix hairpin bin"/>
    <property type="match status" value="1"/>
</dbReference>
<dbReference type="InterPro" id="IPR004149">
    <property type="entry name" value="Znf_DNAligase_C4"/>
</dbReference>
<dbReference type="FunFam" id="1.10.287.610:FF:000002">
    <property type="entry name" value="DNA ligase"/>
    <property type="match status" value="1"/>
</dbReference>
<name>A0A069RFB2_PEPLI</name>
<dbReference type="FunFam" id="1.10.150.20:FF:000006">
    <property type="entry name" value="DNA ligase"/>
    <property type="match status" value="1"/>
</dbReference>
<feature type="binding site" evidence="15">
    <location>
        <position position="311"/>
    </location>
    <ligand>
        <name>NAD(+)</name>
        <dbReference type="ChEBI" id="CHEBI:57540"/>
    </ligand>
</feature>
<feature type="binding site" evidence="15">
    <location>
        <position position="423"/>
    </location>
    <ligand>
        <name>Zn(2+)</name>
        <dbReference type="ChEBI" id="CHEBI:29105"/>
    </ligand>
</feature>
<evidence type="ECO:0000256" key="3">
    <source>
        <dbReference type="ARBA" id="ARBA00013308"/>
    </source>
</evidence>
<dbReference type="PROSITE" id="PS50172">
    <property type="entry name" value="BRCT"/>
    <property type="match status" value="1"/>
</dbReference>
<dbReference type="AlphaFoldDB" id="A0A069RFB2"/>
<dbReference type="InterPro" id="IPR013840">
    <property type="entry name" value="DNAligase_N"/>
</dbReference>
<dbReference type="Gene3D" id="3.30.470.30">
    <property type="entry name" value="DNA ligase/mRNA capping enzyme"/>
    <property type="match status" value="1"/>
</dbReference>
<feature type="binding site" evidence="15">
    <location>
        <position position="137"/>
    </location>
    <ligand>
        <name>NAD(+)</name>
        <dbReference type="ChEBI" id="CHEBI:57540"/>
    </ligand>
</feature>
<keyword evidence="10 15" id="KW-0520">NAD</keyword>
<dbReference type="GO" id="GO:0003911">
    <property type="term" value="F:DNA ligase (NAD+) activity"/>
    <property type="evidence" value="ECO:0007669"/>
    <property type="project" value="UniProtKB-UniRule"/>
</dbReference>
<dbReference type="SMART" id="SM00278">
    <property type="entry name" value="HhH1"/>
    <property type="match status" value="3"/>
</dbReference>
<dbReference type="Gene3D" id="1.10.150.20">
    <property type="entry name" value="5' to 3' exonuclease, C-terminal subdomain"/>
    <property type="match status" value="2"/>
</dbReference>
<dbReference type="FunFam" id="3.30.470.30:FF:000001">
    <property type="entry name" value="DNA ligase"/>
    <property type="match status" value="1"/>
</dbReference>
<dbReference type="InterPro" id="IPR001679">
    <property type="entry name" value="DNA_ligase"/>
</dbReference>
<sequence>MNTGETVKKRIDELVELISYHNEKYYVQDSPEISDYEYDILMKELIDIENSHPELKRADSPSQRVGGRPLDKFEKVVHSNPMLSLSNAFSEGDLLDFDNRVRSSLEEDVQYYVEFKIDGLSVGLTYEDGIFSVGATRGDGVTGENITENLKTVRSIPLRLKESMDLKVRGEVFIPKDKFEELNDIQEENGLQMFANPRNAAAGSLRQLDPSVTAKRPLDIFVFNLESADHREFKTHGETIDYMKTLGIKVNGDNRLCEDMSQVIEHIHYWREHRDSLPYEIDGMVIKVNNLEQRDVLGNTSKSPRWAIAYKFPAEQQKTRLNSITVQVGRTGTITPTAELEPVRIAGSTVSRATLHNEDYIREKDIRIGDMVIIQKAGDVIPEVVRVVKEERSGEEVEFKMPDKCPACGYETMRVEGESALKCTNISCPAQIRRGIIHFVSRNAMNIDGLGESIVTLLLKNDIIKDIADLYSLNKDELVQLERMGEKSARNLIDAIEASKGNDLDRLVFGLGIKFIGAKAAKILAKNFESLDDIMAADFEMLSSLDEFGPKMAESTVEYFKNEKNQNLVQKIKAAGVNTISLSAGKSSGNPIFEGMKIVLTGKLSSMTRDDAKVEIESRGGKATSSVSKKTDFVLAGEDAGSKLDKAISLGVKVVGEDAFNEFLRLESKEEVVEKLGL</sequence>
<accession>A0A069RFB2</accession>
<dbReference type="SMART" id="SM00532">
    <property type="entry name" value="LIGANc"/>
    <property type="match status" value="1"/>
</dbReference>
<feature type="active site" description="N6-AMP-lysine intermediate" evidence="15">
    <location>
        <position position="116"/>
    </location>
</feature>
<feature type="binding site" evidence="15">
    <location>
        <begin position="84"/>
        <end position="85"/>
    </location>
    <ligand>
        <name>NAD(+)</name>
        <dbReference type="ChEBI" id="CHEBI:57540"/>
    </ligand>
</feature>
<dbReference type="SUPFAM" id="SSF47781">
    <property type="entry name" value="RuvA domain 2-like"/>
    <property type="match status" value="1"/>
</dbReference>
<dbReference type="InterPro" id="IPR018239">
    <property type="entry name" value="DNA_ligase_AS"/>
</dbReference>
<dbReference type="Proteomes" id="UP000027946">
    <property type="component" value="Unassembled WGS sequence"/>
</dbReference>
<dbReference type="Pfam" id="PF14520">
    <property type="entry name" value="HHH_5"/>
    <property type="match status" value="1"/>
</dbReference>
<comment type="cofactor">
    <cofactor evidence="15">
        <name>Mg(2+)</name>
        <dbReference type="ChEBI" id="CHEBI:18420"/>
    </cofactor>
    <cofactor evidence="15">
        <name>Mn(2+)</name>
        <dbReference type="ChEBI" id="CHEBI:29035"/>
    </cofactor>
</comment>
<dbReference type="NCBIfam" id="NF005932">
    <property type="entry name" value="PRK07956.1"/>
    <property type="match status" value="1"/>
</dbReference>
<feature type="binding site" evidence="15">
    <location>
        <position position="408"/>
    </location>
    <ligand>
        <name>Zn(2+)</name>
        <dbReference type="ChEBI" id="CHEBI:29105"/>
    </ligand>
</feature>
<dbReference type="Gene3D" id="2.40.50.140">
    <property type="entry name" value="Nucleic acid-binding proteins"/>
    <property type="match status" value="1"/>
</dbReference>
<dbReference type="GO" id="GO:0006260">
    <property type="term" value="P:DNA replication"/>
    <property type="evidence" value="ECO:0007669"/>
    <property type="project" value="UniProtKB-KW"/>
</dbReference>
<evidence type="ECO:0000256" key="5">
    <source>
        <dbReference type="ARBA" id="ARBA00022705"/>
    </source>
</evidence>
<keyword evidence="7 15" id="KW-0227">DNA damage</keyword>
<dbReference type="EC" id="6.5.1.2" evidence="2 15"/>
<dbReference type="SUPFAM" id="SSF56091">
    <property type="entry name" value="DNA ligase/mRNA capping enzyme, catalytic domain"/>
    <property type="match status" value="1"/>
</dbReference>
<evidence type="ECO:0000256" key="11">
    <source>
        <dbReference type="ARBA" id="ARBA00023204"/>
    </source>
</evidence>
<dbReference type="GO" id="GO:0006281">
    <property type="term" value="P:DNA repair"/>
    <property type="evidence" value="ECO:0007669"/>
    <property type="project" value="UniProtKB-KW"/>
</dbReference>
<keyword evidence="5 15" id="KW-0235">DNA replication</keyword>
<dbReference type="PIRSF" id="PIRSF001604">
    <property type="entry name" value="LigA"/>
    <property type="match status" value="1"/>
</dbReference>
<dbReference type="EMBL" id="JJMM01000010">
    <property type="protein sequence ID" value="KDR95691.1"/>
    <property type="molecule type" value="Genomic_DNA"/>
</dbReference>
<dbReference type="Pfam" id="PF12826">
    <property type="entry name" value="HHH_2"/>
    <property type="match status" value="1"/>
</dbReference>
<dbReference type="SMART" id="SM00292">
    <property type="entry name" value="BRCT"/>
    <property type="match status" value="1"/>
</dbReference>
<evidence type="ECO:0000256" key="1">
    <source>
        <dbReference type="ARBA" id="ARBA00004067"/>
    </source>
</evidence>
<dbReference type="Gene3D" id="6.20.10.30">
    <property type="match status" value="1"/>
</dbReference>
<dbReference type="Pfam" id="PF03120">
    <property type="entry name" value="OB_DNA_ligase"/>
    <property type="match status" value="1"/>
</dbReference>
<evidence type="ECO:0000256" key="6">
    <source>
        <dbReference type="ARBA" id="ARBA00022723"/>
    </source>
</evidence>
<dbReference type="PROSITE" id="PS01056">
    <property type="entry name" value="DNA_LIGASE_N2"/>
    <property type="match status" value="1"/>
</dbReference>
<dbReference type="InterPro" id="IPR033136">
    <property type="entry name" value="DNA_ligase_CS"/>
</dbReference>
<evidence type="ECO:0000256" key="7">
    <source>
        <dbReference type="ARBA" id="ARBA00022763"/>
    </source>
</evidence>
<evidence type="ECO:0000256" key="8">
    <source>
        <dbReference type="ARBA" id="ARBA00022833"/>
    </source>
</evidence>
<feature type="domain" description="BRCT" evidence="17">
    <location>
        <begin position="588"/>
        <end position="665"/>
    </location>
</feature>
<keyword evidence="9 15" id="KW-0460">Magnesium</keyword>
<dbReference type="PANTHER" id="PTHR23389:SF9">
    <property type="entry name" value="DNA LIGASE"/>
    <property type="match status" value="1"/>
</dbReference>
<dbReference type="FunFam" id="2.40.50.140:FF:000012">
    <property type="entry name" value="DNA ligase"/>
    <property type="match status" value="1"/>
</dbReference>
<proteinExistence type="inferred from homology"/>
<dbReference type="PANTHER" id="PTHR23389">
    <property type="entry name" value="CHROMOSOME TRANSMISSION FIDELITY FACTOR 18"/>
    <property type="match status" value="1"/>
</dbReference>
<dbReference type="CDD" id="cd17748">
    <property type="entry name" value="BRCT_DNA_ligase_like"/>
    <property type="match status" value="1"/>
</dbReference>
<dbReference type="OrthoDB" id="9759736at2"/>
<evidence type="ECO:0000256" key="15">
    <source>
        <dbReference type="HAMAP-Rule" id="MF_01588"/>
    </source>
</evidence>
<dbReference type="FunFam" id="1.10.150.20:FF:000007">
    <property type="entry name" value="DNA ligase"/>
    <property type="match status" value="1"/>
</dbReference>
<dbReference type="SUPFAM" id="SSF50249">
    <property type="entry name" value="Nucleic acid-binding proteins"/>
    <property type="match status" value="1"/>
</dbReference>
<dbReference type="GO" id="GO:0046872">
    <property type="term" value="F:metal ion binding"/>
    <property type="evidence" value="ECO:0007669"/>
    <property type="project" value="UniProtKB-KW"/>
</dbReference>
<dbReference type="STRING" id="1121324.CLIT_10c04180"/>
<evidence type="ECO:0000313" key="18">
    <source>
        <dbReference type="EMBL" id="KDR95691.1"/>
    </source>
</evidence>
<dbReference type="InterPro" id="IPR012340">
    <property type="entry name" value="NA-bd_OB-fold"/>
</dbReference>
<dbReference type="InterPro" id="IPR010994">
    <property type="entry name" value="RuvA_2-like"/>
</dbReference>
<dbReference type="Gene3D" id="3.40.50.10190">
    <property type="entry name" value="BRCT domain"/>
    <property type="match status" value="1"/>
</dbReference>
<evidence type="ECO:0000259" key="17">
    <source>
        <dbReference type="PROSITE" id="PS50172"/>
    </source>
</evidence>
<dbReference type="HAMAP" id="MF_01588">
    <property type="entry name" value="DNA_ligase_A"/>
    <property type="match status" value="1"/>
</dbReference>
<evidence type="ECO:0000256" key="4">
    <source>
        <dbReference type="ARBA" id="ARBA00022598"/>
    </source>
</evidence>
<dbReference type="InterPro" id="IPR013839">
    <property type="entry name" value="DNAligase_adenylation"/>
</dbReference>
<evidence type="ECO:0000256" key="14">
    <source>
        <dbReference type="ARBA" id="ARBA00060881"/>
    </source>
</evidence>
<dbReference type="Pfam" id="PF01653">
    <property type="entry name" value="DNA_ligase_aden"/>
    <property type="match status" value="1"/>
</dbReference>
<evidence type="ECO:0000256" key="2">
    <source>
        <dbReference type="ARBA" id="ARBA00012722"/>
    </source>
</evidence>
<keyword evidence="19" id="KW-1185">Reference proteome</keyword>
<dbReference type="SUPFAM" id="SSF52113">
    <property type="entry name" value="BRCT domain"/>
    <property type="match status" value="1"/>
</dbReference>
<comment type="function">
    <text evidence="1 15">DNA ligase that catalyzes the formation of phosphodiester linkages between 5'-phosphoryl and 3'-hydroxyl groups in double-stranded DNA using NAD as a coenzyme and as the energy source for the reaction. It is essential for DNA replication and repair of damaged DNA.</text>
</comment>
<feature type="binding site" evidence="15">
    <location>
        <begin position="35"/>
        <end position="39"/>
    </location>
    <ligand>
        <name>NAD(+)</name>
        <dbReference type="ChEBI" id="CHEBI:57540"/>
    </ligand>
</feature>
<dbReference type="InterPro" id="IPR001357">
    <property type="entry name" value="BRCT_dom"/>
</dbReference>
<dbReference type="PROSITE" id="PS01055">
    <property type="entry name" value="DNA_LIGASE_N1"/>
    <property type="match status" value="1"/>
</dbReference>
<comment type="caution">
    <text evidence="18">The sequence shown here is derived from an EMBL/GenBank/DDBJ whole genome shotgun (WGS) entry which is preliminary data.</text>
</comment>
<feature type="binding site" evidence="15">
    <location>
        <position position="171"/>
    </location>
    <ligand>
        <name>NAD(+)</name>
        <dbReference type="ChEBI" id="CHEBI:57540"/>
    </ligand>
</feature>
<dbReference type="InterPro" id="IPR041663">
    <property type="entry name" value="DisA/LigA_HHH"/>
</dbReference>
<dbReference type="RefSeq" id="WP_038264142.1">
    <property type="nucleotide sequence ID" value="NZ_FSRH01000006.1"/>
</dbReference>
<keyword evidence="6 15" id="KW-0479">Metal-binding</keyword>
<dbReference type="CDD" id="cd00114">
    <property type="entry name" value="LIGANc"/>
    <property type="match status" value="1"/>
</dbReference>
<dbReference type="InterPro" id="IPR036420">
    <property type="entry name" value="BRCT_dom_sf"/>
</dbReference>
<dbReference type="NCBIfam" id="TIGR00575">
    <property type="entry name" value="dnlj"/>
    <property type="match status" value="1"/>
</dbReference>
<feature type="binding site" evidence="15">
    <location>
        <position position="405"/>
    </location>
    <ligand>
        <name>Zn(2+)</name>
        <dbReference type="ChEBI" id="CHEBI:29105"/>
    </ligand>
</feature>
<evidence type="ECO:0000256" key="9">
    <source>
        <dbReference type="ARBA" id="ARBA00022842"/>
    </source>
</evidence>
<keyword evidence="12 15" id="KW-0464">Manganese</keyword>
<feature type="binding site" evidence="15">
    <location>
        <position position="114"/>
    </location>
    <ligand>
        <name>NAD(+)</name>
        <dbReference type="ChEBI" id="CHEBI:57540"/>
    </ligand>
</feature>
<keyword evidence="4 15" id="KW-0436">Ligase</keyword>
<dbReference type="InterPro" id="IPR003583">
    <property type="entry name" value="Hlx-hairpin-Hlx_DNA-bd_motif"/>
</dbReference>
<comment type="catalytic activity">
    <reaction evidence="13 15 16">
        <text>NAD(+) + (deoxyribonucleotide)n-3'-hydroxyl + 5'-phospho-(deoxyribonucleotide)m = (deoxyribonucleotide)n+m + AMP + beta-nicotinamide D-nucleotide.</text>
        <dbReference type="EC" id="6.5.1.2"/>
    </reaction>
</comment>
<dbReference type="eggNOG" id="COG0272">
    <property type="taxonomic scope" value="Bacteria"/>
</dbReference>
<reference evidence="18 19" key="1">
    <citation type="submission" date="2014-03" db="EMBL/GenBank/DDBJ databases">
        <title>Genome sequence of Clostridium litorale W6, DSM 5388.</title>
        <authorList>
            <person name="Poehlein A."/>
            <person name="Jagirdar A."/>
            <person name="Khonsari B."/>
            <person name="Chibani C.M."/>
            <person name="Gutierrez Gutierrez D.A."/>
            <person name="Davydova E."/>
            <person name="Alghaithi H.S."/>
            <person name="Nair K.P."/>
            <person name="Dhamotharan K."/>
            <person name="Chandran L."/>
            <person name="G W."/>
            <person name="Daniel R."/>
        </authorList>
    </citation>
    <scope>NUCLEOTIDE SEQUENCE [LARGE SCALE GENOMIC DNA]</scope>
    <source>
        <strain evidence="18 19">W6</strain>
    </source>
</reference>
<keyword evidence="11 15" id="KW-0234">DNA repair</keyword>
<dbReference type="GO" id="GO:0003677">
    <property type="term" value="F:DNA binding"/>
    <property type="evidence" value="ECO:0007669"/>
    <property type="project" value="InterPro"/>
</dbReference>
<dbReference type="Pfam" id="PF03119">
    <property type="entry name" value="DNA_ligase_ZBD"/>
    <property type="match status" value="1"/>
</dbReference>
<comment type="similarity">
    <text evidence="14 15">Belongs to the NAD-dependent DNA ligase family. LigA subfamily.</text>
</comment>
<organism evidence="18 19">
    <name type="scientific">Peptoclostridium litorale DSM 5388</name>
    <dbReference type="NCBI Taxonomy" id="1121324"/>
    <lineage>
        <taxon>Bacteria</taxon>
        <taxon>Bacillati</taxon>
        <taxon>Bacillota</taxon>
        <taxon>Clostridia</taxon>
        <taxon>Peptostreptococcales</taxon>
        <taxon>Peptoclostridiaceae</taxon>
        <taxon>Peptoclostridium</taxon>
    </lineage>
</organism>
<feature type="binding site" evidence="15">
    <location>
        <position position="287"/>
    </location>
    <ligand>
        <name>NAD(+)</name>
        <dbReference type="ChEBI" id="CHEBI:57540"/>
    </ligand>
</feature>
<dbReference type="GO" id="GO:0005829">
    <property type="term" value="C:cytosol"/>
    <property type="evidence" value="ECO:0007669"/>
    <property type="project" value="TreeGrafter"/>
</dbReference>